<proteinExistence type="predicted"/>
<evidence type="ECO:0000313" key="1">
    <source>
        <dbReference type="EMBL" id="OMD26546.1"/>
    </source>
</evidence>
<dbReference type="Gene3D" id="1.10.260.40">
    <property type="entry name" value="lambda repressor-like DNA-binding domains"/>
    <property type="match status" value="1"/>
</dbReference>
<accession>A0A1R0X185</accession>
<sequence length="312" mass="35764">MKYAEVLSKFIKKSGKTLDQISEECKNEGVAVHPTYISKLRLGKRSAPSDEISRALALATGGDYSELKLASDYEKAPEEMKKHLERVADIDEVLTRMLKFYSEHLIANKLLDPKDDSDSRVNIIYRVVNEYETLTIEEKLSVLEFLVIDATEKGWSSSGIYDASFGVSTKKEIGESYKELLSELLPAFTVEKNKFSLAIQRQLSEFAKSNKVPVRYVTNPNNIISLYTEVNEYKEFKQKLLEFLKEMYTHFVAFEFESPNINSNIKLDLYKWLSSGGINYKEITLTENDKALLLIYTEALLKDRLTQIDNND</sequence>
<dbReference type="GO" id="GO:0003677">
    <property type="term" value="F:DNA binding"/>
    <property type="evidence" value="ECO:0007669"/>
    <property type="project" value="InterPro"/>
</dbReference>
<organism evidence="1 2">
    <name type="scientific">Paenibacillus odorifer</name>
    <dbReference type="NCBI Taxonomy" id="189426"/>
    <lineage>
        <taxon>Bacteria</taxon>
        <taxon>Bacillati</taxon>
        <taxon>Bacillota</taxon>
        <taxon>Bacilli</taxon>
        <taxon>Bacillales</taxon>
        <taxon>Paenibacillaceae</taxon>
        <taxon>Paenibacillus</taxon>
    </lineage>
</organism>
<evidence type="ECO:0000313" key="2">
    <source>
        <dbReference type="Proteomes" id="UP000187465"/>
    </source>
</evidence>
<dbReference type="EMBL" id="MKQP01000041">
    <property type="protein sequence ID" value="OMD26546.1"/>
    <property type="molecule type" value="Genomic_DNA"/>
</dbReference>
<name>A0A1R0X185_9BACL</name>
<reference evidence="1 2" key="1">
    <citation type="submission" date="2016-10" db="EMBL/GenBank/DDBJ databases">
        <title>Paenibacillus species isolates.</title>
        <authorList>
            <person name="Beno S.M."/>
        </authorList>
    </citation>
    <scope>NUCLEOTIDE SEQUENCE [LARGE SCALE GENOMIC DNA]</scope>
    <source>
        <strain evidence="1 2">FSL H7-0604</strain>
    </source>
</reference>
<protein>
    <submittedName>
        <fullName evidence="1">Uncharacterized protein</fullName>
    </submittedName>
</protein>
<dbReference type="AlphaFoldDB" id="A0A1R0X185"/>
<comment type="caution">
    <text evidence="1">The sequence shown here is derived from an EMBL/GenBank/DDBJ whole genome shotgun (WGS) entry which is preliminary data.</text>
</comment>
<dbReference type="RefSeq" id="WP_036680592.1">
    <property type="nucleotide sequence ID" value="NZ_MKQP01000041.1"/>
</dbReference>
<dbReference type="Proteomes" id="UP000187465">
    <property type="component" value="Unassembled WGS sequence"/>
</dbReference>
<gene>
    <name evidence="1" type="ORF">BJP51_26815</name>
</gene>
<dbReference type="InterPro" id="IPR010982">
    <property type="entry name" value="Lambda_DNA-bd_dom_sf"/>
</dbReference>